<name>A0A0P7BP42_9HYPO</name>
<dbReference type="EMBL" id="LKCW01000037">
    <property type="protein sequence ID" value="KPM43129.1"/>
    <property type="molecule type" value="Genomic_DNA"/>
</dbReference>
<keyword evidence="3" id="KW-1185">Reference proteome</keyword>
<dbReference type="Pfam" id="PF00583">
    <property type="entry name" value="Acetyltransf_1"/>
    <property type="match status" value="1"/>
</dbReference>
<dbReference type="InterPro" id="IPR000182">
    <property type="entry name" value="GNAT_dom"/>
</dbReference>
<dbReference type="Proteomes" id="UP000050424">
    <property type="component" value="Unassembled WGS sequence"/>
</dbReference>
<dbReference type="GO" id="GO:0016747">
    <property type="term" value="F:acyltransferase activity, transferring groups other than amino-acyl groups"/>
    <property type="evidence" value="ECO:0007669"/>
    <property type="project" value="InterPro"/>
</dbReference>
<dbReference type="Gene3D" id="3.40.630.30">
    <property type="match status" value="1"/>
</dbReference>
<reference evidence="2 3" key="1">
    <citation type="submission" date="2015-09" db="EMBL/GenBank/DDBJ databases">
        <title>Draft genome of a European isolate of the apple canker pathogen Neonectria ditissima.</title>
        <authorList>
            <person name="Gomez-Cortecero A."/>
            <person name="Harrison R.J."/>
            <person name="Armitage A.D."/>
        </authorList>
    </citation>
    <scope>NUCLEOTIDE SEQUENCE [LARGE SCALE GENOMIC DNA]</scope>
    <source>
        <strain evidence="2 3">R09/05</strain>
    </source>
</reference>
<accession>A0A0P7BP42</accession>
<protein>
    <recommendedName>
        <fullName evidence="1">N-acetyltransferase domain-containing protein</fullName>
    </recommendedName>
</protein>
<dbReference type="STRING" id="78410.A0A0P7BP42"/>
<evidence type="ECO:0000313" key="2">
    <source>
        <dbReference type="EMBL" id="KPM43129.1"/>
    </source>
</evidence>
<dbReference type="PANTHER" id="PTHR43233:SF1">
    <property type="entry name" value="FAMILY N-ACETYLTRANSFERASE, PUTATIVE (AFU_ORTHOLOGUE AFUA_6G03350)-RELATED"/>
    <property type="match status" value="1"/>
</dbReference>
<evidence type="ECO:0000259" key="1">
    <source>
        <dbReference type="Pfam" id="PF00583"/>
    </source>
</evidence>
<dbReference type="InterPro" id="IPR016181">
    <property type="entry name" value="Acyl_CoA_acyltransferase"/>
</dbReference>
<comment type="caution">
    <text evidence="2">The sequence shown here is derived from an EMBL/GenBank/DDBJ whole genome shotgun (WGS) entry which is preliminary data.</text>
</comment>
<feature type="domain" description="N-acetyltransferase" evidence="1">
    <location>
        <begin position="83"/>
        <end position="138"/>
    </location>
</feature>
<proteinExistence type="predicted"/>
<dbReference type="InterPro" id="IPR053144">
    <property type="entry name" value="Acetyltransferase_Butenolide"/>
</dbReference>
<dbReference type="PANTHER" id="PTHR43233">
    <property type="entry name" value="FAMILY N-ACETYLTRANSFERASE, PUTATIVE (AFU_ORTHOLOGUE AFUA_6G03350)-RELATED"/>
    <property type="match status" value="1"/>
</dbReference>
<evidence type="ECO:0000313" key="3">
    <source>
        <dbReference type="Proteomes" id="UP000050424"/>
    </source>
</evidence>
<dbReference type="CDD" id="cd04301">
    <property type="entry name" value="NAT_SF"/>
    <property type="match status" value="1"/>
</dbReference>
<dbReference type="AlphaFoldDB" id="A0A0P7BP42"/>
<sequence length="174" mass="19436">MTAHNWLRGDYLISRDPSLLQIKAINKALGSDAVWWAGELPEDALRDAVNNSLCLGIYHRPSLAAFDEAKPSSVHTNNPLEQVGLVRVITDKVTFAYLTDVYILESHQGKGLGLWSLDILNDELRSWSHLRRVMLLTTDKMHLFNKSLSMKDHKEFGGMEGVSIAMVEGPGAQH</sequence>
<dbReference type="SUPFAM" id="SSF55729">
    <property type="entry name" value="Acyl-CoA N-acyltransferases (Nat)"/>
    <property type="match status" value="1"/>
</dbReference>
<gene>
    <name evidence="2" type="ORF">AK830_g3386</name>
</gene>
<organism evidence="2 3">
    <name type="scientific">Neonectria ditissima</name>
    <dbReference type="NCBI Taxonomy" id="78410"/>
    <lineage>
        <taxon>Eukaryota</taxon>
        <taxon>Fungi</taxon>
        <taxon>Dikarya</taxon>
        <taxon>Ascomycota</taxon>
        <taxon>Pezizomycotina</taxon>
        <taxon>Sordariomycetes</taxon>
        <taxon>Hypocreomycetidae</taxon>
        <taxon>Hypocreales</taxon>
        <taxon>Nectriaceae</taxon>
        <taxon>Neonectria</taxon>
    </lineage>
</organism>
<dbReference type="OrthoDB" id="10039976at2759"/>